<dbReference type="GeneID" id="87811861"/>
<sequence>MKAVFLLSVGLAAAAVVPTVPTEERGLKVDAPQERGLLDGLIGGKNDNSGLLNELLGQTGGGGLLATIAPTLEQTLQQILAIPSSVVSQLVTLLDGVIANNGLPIPIPAGLAGALTDPELTAFLYNAQNALAGVPAIPSGLLSTAISTVKQIVPVAASTKRSTEPRSDPSVAGGLLNTIEAVTKILGGLNPAANVTQVVADLNQLQAAVNAILPQIPTSLSGLDTTNIADALGELLNNLATYLNKLSVASDPQVLLAGQGLLTTLATALTGLAGIPGINNVLNNLTTGVNLGGTNTLAKVLAQVVASVLQLVQGLLNGTGLGGLLSPVEGILNSLQGLGGSGATGALGGLLSGLLGGTASGGLGGLTSILGGATGGAGGVAGAVGSQLGGLTGLLGGVTGGNGLGANVGGLLGSGTGGVGGAVGGLTGGGVAGVGVPQVGQAASGLLGGLGL</sequence>
<organism evidence="1 2">
    <name type="scientific">Vanrija pseudolonga</name>
    <dbReference type="NCBI Taxonomy" id="143232"/>
    <lineage>
        <taxon>Eukaryota</taxon>
        <taxon>Fungi</taxon>
        <taxon>Dikarya</taxon>
        <taxon>Basidiomycota</taxon>
        <taxon>Agaricomycotina</taxon>
        <taxon>Tremellomycetes</taxon>
        <taxon>Trichosporonales</taxon>
        <taxon>Trichosporonaceae</taxon>
        <taxon>Vanrija</taxon>
    </lineage>
</organism>
<dbReference type="AlphaFoldDB" id="A0AAF1BTT7"/>
<protein>
    <submittedName>
        <fullName evidence="1">Uncharacterized protein</fullName>
    </submittedName>
</protein>
<dbReference type="RefSeq" id="XP_062631224.1">
    <property type="nucleotide sequence ID" value="XM_062775240.1"/>
</dbReference>
<reference evidence="1" key="1">
    <citation type="submission" date="2023-10" db="EMBL/GenBank/DDBJ databases">
        <authorList>
            <person name="Noh H."/>
        </authorList>
    </citation>
    <scope>NUCLEOTIDE SEQUENCE</scope>
    <source>
        <strain evidence="1">DUCC4014</strain>
    </source>
</reference>
<gene>
    <name evidence="1" type="ORF">LOC62_06G008697</name>
</gene>
<evidence type="ECO:0000313" key="1">
    <source>
        <dbReference type="EMBL" id="WOO85198.1"/>
    </source>
</evidence>
<keyword evidence="2" id="KW-1185">Reference proteome</keyword>
<accession>A0AAF1BTT7</accession>
<proteinExistence type="predicted"/>
<dbReference type="Proteomes" id="UP000827549">
    <property type="component" value="Chromosome 6"/>
</dbReference>
<dbReference type="EMBL" id="CP086719">
    <property type="protein sequence ID" value="WOO85198.1"/>
    <property type="molecule type" value="Genomic_DNA"/>
</dbReference>
<evidence type="ECO:0000313" key="2">
    <source>
        <dbReference type="Proteomes" id="UP000827549"/>
    </source>
</evidence>
<name>A0AAF1BTT7_9TREE</name>